<evidence type="ECO:0000313" key="9">
    <source>
        <dbReference type="EMBL" id="MFC7318809.1"/>
    </source>
</evidence>
<feature type="transmembrane region" description="Helical" evidence="7">
    <location>
        <begin position="180"/>
        <end position="200"/>
    </location>
</feature>
<accession>A0ABD6AE16</accession>
<dbReference type="InterPro" id="IPR036259">
    <property type="entry name" value="MFS_trans_sf"/>
</dbReference>
<keyword evidence="5 7" id="KW-1133">Transmembrane helix</keyword>
<dbReference type="Gene3D" id="1.20.1250.20">
    <property type="entry name" value="MFS general substrate transporter like domains"/>
    <property type="match status" value="2"/>
</dbReference>
<feature type="domain" description="Major facilitator superfamily (MFS) profile" evidence="8">
    <location>
        <begin position="26"/>
        <end position="417"/>
    </location>
</feature>
<dbReference type="PANTHER" id="PTHR23517:SF3">
    <property type="entry name" value="INTEGRAL MEMBRANE TRANSPORT PROTEIN"/>
    <property type="match status" value="1"/>
</dbReference>
<feature type="transmembrane region" description="Helical" evidence="7">
    <location>
        <begin position="241"/>
        <end position="267"/>
    </location>
</feature>
<feature type="transmembrane region" description="Helical" evidence="7">
    <location>
        <begin position="310"/>
        <end position="333"/>
    </location>
</feature>
<dbReference type="Proteomes" id="UP001596547">
    <property type="component" value="Unassembled WGS sequence"/>
</dbReference>
<evidence type="ECO:0000256" key="5">
    <source>
        <dbReference type="ARBA" id="ARBA00022989"/>
    </source>
</evidence>
<dbReference type="InterPro" id="IPR050171">
    <property type="entry name" value="MFS_Transporters"/>
</dbReference>
<proteinExistence type="predicted"/>
<evidence type="ECO:0000256" key="3">
    <source>
        <dbReference type="ARBA" id="ARBA00022475"/>
    </source>
</evidence>
<evidence type="ECO:0000256" key="4">
    <source>
        <dbReference type="ARBA" id="ARBA00022692"/>
    </source>
</evidence>
<dbReference type="EMBL" id="JBHTBF010000003">
    <property type="protein sequence ID" value="MFC7318809.1"/>
    <property type="molecule type" value="Genomic_DNA"/>
</dbReference>
<feature type="transmembrane region" description="Helical" evidence="7">
    <location>
        <begin position="98"/>
        <end position="131"/>
    </location>
</feature>
<dbReference type="InterPro" id="IPR011701">
    <property type="entry name" value="MFS"/>
</dbReference>
<dbReference type="SUPFAM" id="SSF103473">
    <property type="entry name" value="MFS general substrate transporter"/>
    <property type="match status" value="1"/>
</dbReference>
<dbReference type="RefSeq" id="WP_276306355.1">
    <property type="nucleotide sequence ID" value="NZ_CP119993.1"/>
</dbReference>
<evidence type="ECO:0000256" key="2">
    <source>
        <dbReference type="ARBA" id="ARBA00022448"/>
    </source>
</evidence>
<feature type="transmembrane region" description="Helical" evidence="7">
    <location>
        <begin position="151"/>
        <end position="173"/>
    </location>
</feature>
<dbReference type="AlphaFoldDB" id="A0ABD6AE16"/>
<comment type="subcellular location">
    <subcellularLocation>
        <location evidence="1">Cell membrane</location>
        <topology evidence="1">Multi-pass membrane protein</topology>
    </subcellularLocation>
</comment>
<gene>
    <name evidence="9" type="ORF">ACFQPE_18690</name>
</gene>
<evidence type="ECO:0000259" key="8">
    <source>
        <dbReference type="PROSITE" id="PS50850"/>
    </source>
</evidence>
<dbReference type="PANTHER" id="PTHR23517">
    <property type="entry name" value="RESISTANCE PROTEIN MDTM, PUTATIVE-RELATED-RELATED"/>
    <property type="match status" value="1"/>
</dbReference>
<dbReference type="PROSITE" id="PS50850">
    <property type="entry name" value="MFS"/>
    <property type="match status" value="1"/>
</dbReference>
<evidence type="ECO:0000313" key="10">
    <source>
        <dbReference type="Proteomes" id="UP001596547"/>
    </source>
</evidence>
<comment type="caution">
    <text evidence="9">The sequence shown here is derived from an EMBL/GenBank/DDBJ whole genome shotgun (WGS) entry which is preliminary data.</text>
</comment>
<keyword evidence="3" id="KW-1003">Cell membrane</keyword>
<dbReference type="GeneID" id="79317003"/>
<sequence length="427" mass="44111">MIALVSSWKSSLLETLAELCGGGRGRVLTFIASGWLFVFGMRFVFPAVLPYFSVEFGLSNALAGSIITAIWVSYAVAQLPAGLLSDYFNERSVLVTSMVASFASVCLVVAFHSLAVFVAASILFGLGTGLYGPPRVIALSNVFARHDSTAIALTFAAGSVGSAALPFVAGIISPQFGWRAAFSFALPVYVLLAIGLWWAVPHETVDAGVVSADGGTPSDERRGRRAAVAHLVDAVSDRAIVIAWAGIAMSLFIFQAITSFLPTYLVVAKDLPESTAATMLSVFFLSGAICQPVAGALADRYGQGTILASIAGATVLPLLALAFVGGVGPLLLLSTVLGTRLGLGPINNAYIVSALPADVQGAGYGLVRTLHIVVGSTGAVFVGFLADSGFFDEAFIVLAAVSGAAALLYTQLPEQRPSARSAPPATD</sequence>
<feature type="transmembrane region" description="Helical" evidence="7">
    <location>
        <begin position="27"/>
        <end position="52"/>
    </location>
</feature>
<evidence type="ECO:0000256" key="7">
    <source>
        <dbReference type="SAM" id="Phobius"/>
    </source>
</evidence>
<feature type="transmembrane region" description="Helical" evidence="7">
    <location>
        <begin position="279"/>
        <end position="298"/>
    </location>
</feature>
<protein>
    <submittedName>
        <fullName evidence="9">MFS transporter</fullName>
    </submittedName>
</protein>
<evidence type="ECO:0000256" key="1">
    <source>
        <dbReference type="ARBA" id="ARBA00004651"/>
    </source>
</evidence>
<reference evidence="9 10" key="1">
    <citation type="journal article" date="2019" name="Int. J. Syst. Evol. Microbiol.">
        <title>The Global Catalogue of Microorganisms (GCM) 10K type strain sequencing project: providing services to taxonomists for standard genome sequencing and annotation.</title>
        <authorList>
            <consortium name="The Broad Institute Genomics Platform"/>
            <consortium name="The Broad Institute Genome Sequencing Center for Infectious Disease"/>
            <person name="Wu L."/>
            <person name="Ma J."/>
        </authorList>
    </citation>
    <scope>NUCLEOTIDE SEQUENCE [LARGE SCALE GENOMIC DNA]</scope>
    <source>
        <strain evidence="9 10">PSR21</strain>
    </source>
</reference>
<feature type="transmembrane region" description="Helical" evidence="7">
    <location>
        <begin position="58"/>
        <end position="77"/>
    </location>
</feature>
<name>A0ABD6AE16_9EURY</name>
<keyword evidence="6 7" id="KW-0472">Membrane</keyword>
<dbReference type="Pfam" id="PF07690">
    <property type="entry name" value="MFS_1"/>
    <property type="match status" value="1"/>
</dbReference>
<keyword evidence="2" id="KW-0813">Transport</keyword>
<feature type="transmembrane region" description="Helical" evidence="7">
    <location>
        <begin position="370"/>
        <end position="388"/>
    </location>
</feature>
<dbReference type="InterPro" id="IPR020846">
    <property type="entry name" value="MFS_dom"/>
</dbReference>
<dbReference type="GO" id="GO:0005886">
    <property type="term" value="C:plasma membrane"/>
    <property type="evidence" value="ECO:0007669"/>
    <property type="project" value="UniProtKB-SubCell"/>
</dbReference>
<evidence type="ECO:0000256" key="6">
    <source>
        <dbReference type="ARBA" id="ARBA00023136"/>
    </source>
</evidence>
<keyword evidence="4 7" id="KW-0812">Transmembrane</keyword>
<feature type="transmembrane region" description="Helical" evidence="7">
    <location>
        <begin position="394"/>
        <end position="412"/>
    </location>
</feature>
<keyword evidence="10" id="KW-1185">Reference proteome</keyword>
<organism evidence="9 10">
    <name type="scientific">Halomarina halobia</name>
    <dbReference type="NCBI Taxonomy" id="3033386"/>
    <lineage>
        <taxon>Archaea</taxon>
        <taxon>Methanobacteriati</taxon>
        <taxon>Methanobacteriota</taxon>
        <taxon>Stenosarchaea group</taxon>
        <taxon>Halobacteria</taxon>
        <taxon>Halobacteriales</taxon>
        <taxon>Natronomonadaceae</taxon>
        <taxon>Halomarina</taxon>
    </lineage>
</organism>